<proteinExistence type="predicted"/>
<name>A0A2J5HTM3_9EURO</name>
<feature type="signal peptide" evidence="1">
    <location>
        <begin position="1"/>
        <end position="20"/>
    </location>
</feature>
<sequence>MRRSFHLFIWAAVAVGGAPPQPHIQVLTRDVCIIGGGAAGSYAAVRLQEMNQSVVIVEKKNHLGGHADTYTDLNTGAAADFGVSALLDIPETDRFLTTLGVPFERGYIFSSNVTRFDFRTGKAVPPLGNSTEEGLTNWATFLTQHPYLRVGIDLPDPVPEELLLPFGEFLDKYKIGAAAEFVSLNNQGMGDWLRYPALYHLKYFSLETLMGYAQQKFIFIANRNTSSVYTAAAAKIGSANILYNGRVVQTTRAGNGEDTPHTLVVQTPQGPVVVVAKNIVLAMPPTESNTETLALEPGEQQLVRQWKYSYYYAGIVRVTGLPEDMVIYNRGLNTPFSLPPHPCLYVINPVGVPGLRQVVYGSDTRLSEGDVKAAISRDIVGLRRAGYTNVRAPQFLGYTDHSPYSLSVDPEAIRDGYYRQWNSIQGHRNTWWVGSAMECANSAANWRFVDKILARIGKT</sequence>
<dbReference type="OrthoDB" id="68575at2759"/>
<evidence type="ECO:0008006" key="4">
    <source>
        <dbReference type="Google" id="ProtNLM"/>
    </source>
</evidence>
<evidence type="ECO:0000313" key="3">
    <source>
        <dbReference type="Proteomes" id="UP000235023"/>
    </source>
</evidence>
<dbReference type="SUPFAM" id="SSF51905">
    <property type="entry name" value="FAD/NAD(P)-binding domain"/>
    <property type="match status" value="1"/>
</dbReference>
<dbReference type="InterPro" id="IPR036188">
    <property type="entry name" value="FAD/NAD-bd_sf"/>
</dbReference>
<dbReference type="Gene3D" id="3.30.70.1990">
    <property type="match status" value="1"/>
</dbReference>
<dbReference type="Pfam" id="PF13450">
    <property type="entry name" value="NAD_binding_8"/>
    <property type="match status" value="1"/>
</dbReference>
<dbReference type="Gene3D" id="3.50.50.60">
    <property type="entry name" value="FAD/NAD(P)-binding domain"/>
    <property type="match status" value="1"/>
</dbReference>
<dbReference type="EMBL" id="KZ559545">
    <property type="protein sequence ID" value="PLN80619.1"/>
    <property type="molecule type" value="Genomic_DNA"/>
</dbReference>
<reference evidence="3" key="1">
    <citation type="submission" date="2017-12" db="EMBL/GenBank/DDBJ databases">
        <authorList>
            <consortium name="DOE Joint Genome Institute"/>
            <person name="Mondo S.J."/>
            <person name="Kjaerbolling I."/>
            <person name="Vesth T.C."/>
            <person name="Frisvad J.C."/>
            <person name="Nybo J.L."/>
            <person name="Theobald S."/>
            <person name="Kuo A."/>
            <person name="Bowyer P."/>
            <person name="Matsuda Y."/>
            <person name="Lyhne E.K."/>
            <person name="Kogle M.E."/>
            <person name="Clum A."/>
            <person name="Lipzen A."/>
            <person name="Salamov A."/>
            <person name="Ngan C.Y."/>
            <person name="Daum C."/>
            <person name="Chiniquy J."/>
            <person name="Barry K."/>
            <person name="LaButti K."/>
            <person name="Haridas S."/>
            <person name="Simmons B.A."/>
            <person name="Magnuson J.K."/>
            <person name="Mortensen U.H."/>
            <person name="Larsen T.O."/>
            <person name="Grigoriev I.V."/>
            <person name="Baker S.E."/>
            <person name="Andersen M.R."/>
            <person name="Nordberg H.P."/>
            <person name="Cantor M.N."/>
            <person name="Hua S.X."/>
        </authorList>
    </citation>
    <scope>NUCLEOTIDE SEQUENCE [LARGE SCALE GENOMIC DNA]</scope>
    <source>
        <strain evidence="3">IBT 19404</strain>
    </source>
</reference>
<dbReference type="AlphaFoldDB" id="A0A2J5HTM3"/>
<protein>
    <recommendedName>
        <fullName evidence="4">FAD dependent oxidoreductase</fullName>
    </recommendedName>
</protein>
<evidence type="ECO:0000256" key="1">
    <source>
        <dbReference type="SAM" id="SignalP"/>
    </source>
</evidence>
<dbReference type="Gene3D" id="1.10.405.20">
    <property type="match status" value="1"/>
</dbReference>
<dbReference type="Proteomes" id="UP000235023">
    <property type="component" value="Unassembled WGS sequence"/>
</dbReference>
<gene>
    <name evidence="2" type="ORF">BDW42DRAFT_170472</name>
</gene>
<evidence type="ECO:0000313" key="2">
    <source>
        <dbReference type="EMBL" id="PLN80619.1"/>
    </source>
</evidence>
<keyword evidence="3" id="KW-1185">Reference proteome</keyword>
<accession>A0A2J5HTM3</accession>
<keyword evidence="1" id="KW-0732">Signal</keyword>
<feature type="chain" id="PRO_5014380009" description="FAD dependent oxidoreductase" evidence="1">
    <location>
        <begin position="21"/>
        <end position="459"/>
    </location>
</feature>
<organism evidence="2 3">
    <name type="scientific">Aspergillus taichungensis</name>
    <dbReference type="NCBI Taxonomy" id="482145"/>
    <lineage>
        <taxon>Eukaryota</taxon>
        <taxon>Fungi</taxon>
        <taxon>Dikarya</taxon>
        <taxon>Ascomycota</taxon>
        <taxon>Pezizomycotina</taxon>
        <taxon>Eurotiomycetes</taxon>
        <taxon>Eurotiomycetidae</taxon>
        <taxon>Eurotiales</taxon>
        <taxon>Aspergillaceae</taxon>
        <taxon>Aspergillus</taxon>
        <taxon>Aspergillus subgen. Circumdati</taxon>
    </lineage>
</organism>